<protein>
    <submittedName>
        <fullName evidence="1">GH15538p</fullName>
    </submittedName>
</protein>
<dbReference type="AlphaFoldDB" id="Q8MR57"/>
<proteinExistence type="evidence at transcript level"/>
<evidence type="ECO:0000313" key="1">
    <source>
        <dbReference type="EMBL" id="AAM52626.1"/>
    </source>
</evidence>
<accession>Q8MR57</accession>
<organism evidence="1">
    <name type="scientific">Drosophila melanogaster</name>
    <name type="common">Fruit fly</name>
    <dbReference type="NCBI Taxonomy" id="7227"/>
    <lineage>
        <taxon>Eukaryota</taxon>
        <taxon>Metazoa</taxon>
        <taxon>Ecdysozoa</taxon>
        <taxon>Arthropoda</taxon>
        <taxon>Hexapoda</taxon>
        <taxon>Insecta</taxon>
        <taxon>Pterygota</taxon>
        <taxon>Neoptera</taxon>
        <taxon>Endopterygota</taxon>
        <taxon>Diptera</taxon>
        <taxon>Brachycera</taxon>
        <taxon>Muscomorpha</taxon>
        <taxon>Ephydroidea</taxon>
        <taxon>Drosophilidae</taxon>
        <taxon>Drosophila</taxon>
        <taxon>Sophophora</taxon>
    </lineage>
</organism>
<name>Q8MR57_DROME</name>
<reference evidence="1" key="1">
    <citation type="submission" date="2002-06" db="EMBL/GenBank/DDBJ databases">
        <authorList>
            <person name="Stapleton M."/>
            <person name="Brokstein P."/>
            <person name="Hong L."/>
            <person name="Agbayani A."/>
            <person name="Carlson J."/>
            <person name="Champe M."/>
            <person name="Chavez C."/>
            <person name="Dorsett V."/>
            <person name="Dresnek D."/>
            <person name="Farfan D."/>
            <person name="Frise E."/>
            <person name="George R."/>
            <person name="Gonzalez M."/>
            <person name="Guarin H."/>
            <person name="Kronmiller B."/>
            <person name="Li P."/>
            <person name="Liao G."/>
            <person name="Miranda A."/>
            <person name="Mungall C.J."/>
            <person name="Nunoo J."/>
            <person name="Pacleb J."/>
            <person name="Paragas V."/>
            <person name="Park S."/>
            <person name="Patel S."/>
            <person name="Phouanenavong S."/>
            <person name="Wan K."/>
            <person name="Yu C."/>
            <person name="Lewis S.E."/>
            <person name="Rubin G.M."/>
            <person name="Celniker S."/>
        </authorList>
    </citation>
    <scope>NUCLEOTIDE SEQUENCE</scope>
    <source>
        <strain evidence="1">Berkeley</strain>
    </source>
</reference>
<dbReference type="EMBL" id="AY122114">
    <property type="protein sequence ID" value="AAM52626.1"/>
    <property type="molecule type" value="mRNA"/>
</dbReference>
<sequence length="109" mass="12259">MSLAYEIHSSLYSYSAQLTRKSRNLKNCLSPFKSSRILLNSKSFQRNNSTPSLFSFFFADTAVSMTIFRFLSANRRSISNAGNVLKKVAVVLDRAKASELFKLVLLPVT</sequence>